<keyword evidence="2" id="KW-1185">Reference proteome</keyword>
<proteinExistence type="predicted"/>
<sequence>MKLCKHLFTVFTVTGLSLTLGACREMPSHPVSGTGNTPPPHQTTSTEDAQFVKKLSELQARHPQQEAQAAIARGERYFLCNAGRSRSVPGLTAEVYAKASQHCATQCLDGVTDALYGEHHAKYLSVALAYSAQWNQVMISACD</sequence>
<dbReference type="RefSeq" id="WP_078920742.1">
    <property type="nucleotide sequence ID" value="NZ_FUYB01000001.1"/>
</dbReference>
<dbReference type="OrthoDB" id="5624870at2"/>
<evidence type="ECO:0000313" key="1">
    <source>
        <dbReference type="EMBL" id="SKA68276.1"/>
    </source>
</evidence>
<dbReference type="PROSITE" id="PS51257">
    <property type="entry name" value="PROKAR_LIPOPROTEIN"/>
    <property type="match status" value="1"/>
</dbReference>
<evidence type="ECO:0000313" key="2">
    <source>
        <dbReference type="Proteomes" id="UP000190460"/>
    </source>
</evidence>
<name>A0A1T4VTI8_9GAMM</name>
<protein>
    <submittedName>
        <fullName evidence="1">Uncharacterized protein</fullName>
    </submittedName>
</protein>
<accession>A0A1T4VTI8</accession>
<organism evidence="1 2">
    <name type="scientific">Thiothrix eikelboomii</name>
    <dbReference type="NCBI Taxonomy" id="92487"/>
    <lineage>
        <taxon>Bacteria</taxon>
        <taxon>Pseudomonadati</taxon>
        <taxon>Pseudomonadota</taxon>
        <taxon>Gammaproteobacteria</taxon>
        <taxon>Thiotrichales</taxon>
        <taxon>Thiotrichaceae</taxon>
        <taxon>Thiothrix</taxon>
    </lineage>
</organism>
<gene>
    <name evidence="1" type="ORF">SAMN02745130_00237</name>
</gene>
<dbReference type="EMBL" id="FUYB01000001">
    <property type="protein sequence ID" value="SKA68276.1"/>
    <property type="molecule type" value="Genomic_DNA"/>
</dbReference>
<dbReference type="Proteomes" id="UP000190460">
    <property type="component" value="Unassembled WGS sequence"/>
</dbReference>
<dbReference type="AlphaFoldDB" id="A0A1T4VTI8"/>
<dbReference type="STRING" id="92487.SAMN02745130_00237"/>
<reference evidence="1 2" key="1">
    <citation type="submission" date="2017-02" db="EMBL/GenBank/DDBJ databases">
        <authorList>
            <person name="Peterson S.W."/>
        </authorList>
    </citation>
    <scope>NUCLEOTIDE SEQUENCE [LARGE SCALE GENOMIC DNA]</scope>
    <source>
        <strain evidence="1 2">ATCC 49788</strain>
    </source>
</reference>